<dbReference type="InterPro" id="IPR010359">
    <property type="entry name" value="IrrE_HExxH"/>
</dbReference>
<dbReference type="SMART" id="SM00530">
    <property type="entry name" value="HTH_XRE"/>
    <property type="match status" value="1"/>
</dbReference>
<evidence type="ECO:0000313" key="4">
    <source>
        <dbReference type="EMBL" id="EFB89337.1"/>
    </source>
</evidence>
<evidence type="ECO:0000256" key="1">
    <source>
        <dbReference type="ARBA" id="ARBA00007227"/>
    </source>
</evidence>
<evidence type="ECO:0000256" key="2">
    <source>
        <dbReference type="ARBA" id="ARBA00023125"/>
    </source>
</evidence>
<dbReference type="RefSeq" id="WP_009166197.1">
    <property type="nucleotide sequence ID" value="NZ_ADFP01000137.1"/>
</dbReference>
<dbReference type="PROSITE" id="PS50943">
    <property type="entry name" value="HTH_CROC1"/>
    <property type="match status" value="1"/>
</dbReference>
<protein>
    <submittedName>
        <fullName evidence="4">Addiction module antidote protein HigA</fullName>
    </submittedName>
</protein>
<sequence>MTHSRSFIAVPPGATIREQLEERGLTQKEFAVRMGISEKHISRLIHGDVELSQDMALRLESVLGIPAKFWNNLEAIYREKLARVKGELEMDEEVEIAKKFPYSKMAARGWVKNTRNAKEKVFALRSFFETARLTFLGKFQIPGIAYRQLGENDRSDYALAAWSQKVRLEARKVEAGEIDIKKLTALLPRIRALSNGFSADSYKKLRDCLAECGVALVYLPHFEGTFLNGASFIDGKKIVVGVTTRGKFADIFWFNLFHELGHVIAGDIFGTHDAAEREGMERAADTFAQDALIPAGGYERFTEAARFDRESVCAFAEKVGIAPGIVVGRLQKEGRLRYDCLGALKAKYEIPCD</sequence>
<dbReference type="EMBL" id="ADFP01000137">
    <property type="protein sequence ID" value="EFB89337.1"/>
    <property type="molecule type" value="Genomic_DNA"/>
</dbReference>
<dbReference type="NCBIfam" id="TIGR02607">
    <property type="entry name" value="antidote_HigA"/>
    <property type="match status" value="1"/>
</dbReference>
<dbReference type="InterPro" id="IPR013430">
    <property type="entry name" value="Toxin_antidote_HigA"/>
</dbReference>
<dbReference type="PANTHER" id="PTHR36924">
    <property type="entry name" value="ANTITOXIN HIGA-1"/>
    <property type="match status" value="1"/>
</dbReference>
<dbReference type="InterPro" id="IPR010982">
    <property type="entry name" value="Lambda_DNA-bd_dom_sf"/>
</dbReference>
<gene>
    <name evidence="4" type="primary">higA</name>
    <name evidence="4" type="ORF">HMPREF7215_0829</name>
</gene>
<comment type="caution">
    <text evidence="4">The sequence shown here is derived from an EMBL/GenBank/DDBJ whole genome shotgun (WGS) entry which is preliminary data.</text>
</comment>
<evidence type="ECO:0000259" key="3">
    <source>
        <dbReference type="PROSITE" id="PS50943"/>
    </source>
</evidence>
<evidence type="ECO:0000313" key="5">
    <source>
        <dbReference type="Proteomes" id="UP000006462"/>
    </source>
</evidence>
<reference evidence="4 5" key="1">
    <citation type="submission" date="2009-12" db="EMBL/GenBank/DDBJ databases">
        <authorList>
            <person name="Shrivastava S."/>
            <person name="Madupu R."/>
            <person name="Durkin A.S."/>
            <person name="Torralba M."/>
            <person name="Methe B."/>
            <person name="Sutton G.G."/>
            <person name="Strausberg R.L."/>
            <person name="Nelson K.E."/>
        </authorList>
    </citation>
    <scope>NUCLEOTIDE SEQUENCE [LARGE SCALE GENOMIC DNA]</scope>
    <source>
        <strain evidence="4 5">W5455</strain>
    </source>
</reference>
<dbReference type="InterPro" id="IPR001387">
    <property type="entry name" value="Cro/C1-type_HTH"/>
</dbReference>
<dbReference type="CDD" id="cd00093">
    <property type="entry name" value="HTH_XRE"/>
    <property type="match status" value="1"/>
</dbReference>
<organism evidence="4 5">
    <name type="scientific">Pyramidobacter piscolens W5455</name>
    <dbReference type="NCBI Taxonomy" id="352165"/>
    <lineage>
        <taxon>Bacteria</taxon>
        <taxon>Thermotogati</taxon>
        <taxon>Synergistota</taxon>
        <taxon>Synergistia</taxon>
        <taxon>Synergistales</taxon>
        <taxon>Dethiosulfovibrionaceae</taxon>
        <taxon>Pyramidobacter</taxon>
    </lineage>
</organism>
<proteinExistence type="inferred from homology"/>
<dbReference type="SUPFAM" id="SSF47413">
    <property type="entry name" value="lambda repressor-like DNA-binding domains"/>
    <property type="match status" value="1"/>
</dbReference>
<keyword evidence="5" id="KW-1185">Reference proteome</keyword>
<feature type="domain" description="HTH cro/C1-type" evidence="3">
    <location>
        <begin position="16"/>
        <end position="70"/>
    </location>
</feature>
<keyword evidence="2" id="KW-0238">DNA-binding</keyword>
<dbReference type="PANTHER" id="PTHR36924:SF1">
    <property type="entry name" value="ANTITOXIN HIGA-1"/>
    <property type="match status" value="1"/>
</dbReference>
<dbReference type="Gene3D" id="1.10.260.40">
    <property type="entry name" value="lambda repressor-like DNA-binding domains"/>
    <property type="match status" value="1"/>
</dbReference>
<dbReference type="Proteomes" id="UP000006462">
    <property type="component" value="Unassembled WGS sequence"/>
</dbReference>
<dbReference type="Pfam" id="PF06114">
    <property type="entry name" value="Peptidase_M78"/>
    <property type="match status" value="1"/>
</dbReference>
<accession>A0ABM9ZR75</accession>
<comment type="similarity">
    <text evidence="1">Belongs to the short-chain fatty acyl-CoA assimilation regulator (ScfR) family.</text>
</comment>
<name>A0ABM9ZR75_9BACT</name>
<dbReference type="Pfam" id="PF01381">
    <property type="entry name" value="HTH_3"/>
    <property type="match status" value="1"/>
</dbReference>